<dbReference type="InterPro" id="IPR002645">
    <property type="entry name" value="STAS_dom"/>
</dbReference>
<feature type="transmembrane region" description="Helical" evidence="5">
    <location>
        <begin position="331"/>
        <end position="349"/>
    </location>
</feature>
<feature type="transmembrane region" description="Helical" evidence="5">
    <location>
        <begin position="115"/>
        <end position="136"/>
    </location>
</feature>
<dbReference type="InterPro" id="IPR036513">
    <property type="entry name" value="STAS_dom_sf"/>
</dbReference>
<dbReference type="CDD" id="cd07042">
    <property type="entry name" value="STAS_SulP_like_sulfate_transporter"/>
    <property type="match status" value="1"/>
</dbReference>
<dbReference type="RefSeq" id="WP_066102891.1">
    <property type="nucleotide sequence ID" value="NZ_CP016027.1"/>
</dbReference>
<dbReference type="PANTHER" id="PTHR43310:SF1">
    <property type="entry name" value="SULFATE TRANSPORTER YBAR-RELATED"/>
    <property type="match status" value="1"/>
</dbReference>
<evidence type="ECO:0000256" key="1">
    <source>
        <dbReference type="ARBA" id="ARBA00004141"/>
    </source>
</evidence>
<dbReference type="KEGG" id="haz:A9404_05965"/>
<accession>A0A191ZKA2</accession>
<feature type="transmembrane region" description="Helical" evidence="5">
    <location>
        <begin position="180"/>
        <end position="199"/>
    </location>
</feature>
<organism evidence="7 8">
    <name type="scientific">Halothiobacillus diazotrophicus</name>
    <dbReference type="NCBI Taxonomy" id="1860122"/>
    <lineage>
        <taxon>Bacteria</taxon>
        <taxon>Pseudomonadati</taxon>
        <taxon>Pseudomonadota</taxon>
        <taxon>Gammaproteobacteria</taxon>
        <taxon>Chromatiales</taxon>
        <taxon>Halothiobacillaceae</taxon>
        <taxon>Halothiobacillus</taxon>
    </lineage>
</organism>
<sequence>MFHLLGLNNAGNTRTELLSGLTVALALVPEAVAFAFVAHVSPIMGLYGAFIMAFIAAAFGGRPGMISGATGSTAVVMVGLVVTHGVQYLLAALVLMGVIQIAVGLFRLGKYIRIVPYPVFLGFVNGLAIVIFMAQLEHFKTKGADGQMHWITGQPLAIMAGLIVVTMAIAHFLPKFTKAVPAALVAIVVTSLLAIGLGLDTKSVGDLSSIAGDLPQFHLPDFPLTWDAFMTVLPYSLIMAGVGLIESLLSLQLVDDLTETRGQPNRECVAQGLGNMTSGFFGGMGGCAMVGQTIINVESGGRGRLSGMVAGIFLLMFILFLSPLIERIPLATLVGIMFMVVIGTFEWGSLRLFGKVPRQDIFVGILVALVTVVTDLAIAVITGVIVSALVFAWAHARELRITSESTPEGSRVYRIKGPLFFASTAQFAESFDFRNDPDDVILDFADSRVVDHSALEAIDNLAEKYRCVGKQLHLRHLSPECRSLLKKAGDLVEVNIQEDPLYHVADEVR</sequence>
<dbReference type="GO" id="GO:0016020">
    <property type="term" value="C:membrane"/>
    <property type="evidence" value="ECO:0007669"/>
    <property type="project" value="UniProtKB-SubCell"/>
</dbReference>
<evidence type="ECO:0000256" key="5">
    <source>
        <dbReference type="SAM" id="Phobius"/>
    </source>
</evidence>
<comment type="subcellular location">
    <subcellularLocation>
        <location evidence="1">Membrane</location>
        <topology evidence="1">Multi-pass membrane protein</topology>
    </subcellularLocation>
</comment>
<keyword evidence="2 5" id="KW-0812">Transmembrane</keyword>
<dbReference type="Proteomes" id="UP000078596">
    <property type="component" value="Chromosome"/>
</dbReference>
<dbReference type="AlphaFoldDB" id="A0A191ZKA2"/>
<dbReference type="InterPro" id="IPR011547">
    <property type="entry name" value="SLC26A/SulP_dom"/>
</dbReference>
<evidence type="ECO:0000313" key="8">
    <source>
        <dbReference type="Proteomes" id="UP000078596"/>
    </source>
</evidence>
<evidence type="ECO:0000256" key="2">
    <source>
        <dbReference type="ARBA" id="ARBA00022692"/>
    </source>
</evidence>
<evidence type="ECO:0000259" key="6">
    <source>
        <dbReference type="PROSITE" id="PS50801"/>
    </source>
</evidence>
<dbReference type="EMBL" id="CP016027">
    <property type="protein sequence ID" value="ANJ68314.1"/>
    <property type="molecule type" value="Genomic_DNA"/>
</dbReference>
<evidence type="ECO:0000256" key="4">
    <source>
        <dbReference type="ARBA" id="ARBA00023136"/>
    </source>
</evidence>
<dbReference type="Pfam" id="PF01740">
    <property type="entry name" value="STAS"/>
    <property type="match status" value="1"/>
</dbReference>
<name>A0A191ZKA2_9GAMM</name>
<keyword evidence="3 5" id="KW-1133">Transmembrane helix</keyword>
<feature type="transmembrane region" description="Helical" evidence="5">
    <location>
        <begin position="305"/>
        <end position="325"/>
    </location>
</feature>
<feature type="transmembrane region" description="Helical" evidence="5">
    <location>
        <begin position="232"/>
        <end position="254"/>
    </location>
</feature>
<gene>
    <name evidence="7" type="ORF">A9404_05965</name>
</gene>
<dbReference type="PANTHER" id="PTHR43310">
    <property type="entry name" value="SULFATE TRANSPORTER YBAR-RELATED"/>
    <property type="match status" value="1"/>
</dbReference>
<keyword evidence="4 5" id="KW-0472">Membrane</keyword>
<dbReference type="Gene3D" id="3.30.750.24">
    <property type="entry name" value="STAS domain"/>
    <property type="match status" value="1"/>
</dbReference>
<feature type="transmembrane region" description="Helical" evidence="5">
    <location>
        <begin position="156"/>
        <end position="173"/>
    </location>
</feature>
<feature type="transmembrane region" description="Helical" evidence="5">
    <location>
        <begin position="88"/>
        <end position="108"/>
    </location>
</feature>
<protein>
    <submittedName>
        <fullName evidence="7">Sodium-independent anion transporter</fullName>
    </submittedName>
</protein>
<feature type="domain" description="STAS" evidence="6">
    <location>
        <begin position="400"/>
        <end position="509"/>
    </location>
</feature>
<evidence type="ECO:0000313" key="7">
    <source>
        <dbReference type="EMBL" id="ANJ68314.1"/>
    </source>
</evidence>
<keyword evidence="8" id="KW-1185">Reference proteome</keyword>
<reference evidence="7 8" key="1">
    <citation type="submission" date="2016-06" db="EMBL/GenBank/DDBJ databases">
        <title>Insight into the functional genes involving in sulfur oxidation in Pearl River water.</title>
        <authorList>
            <person name="Luo J."/>
            <person name="Tan X."/>
            <person name="Lin W."/>
        </authorList>
    </citation>
    <scope>NUCLEOTIDE SEQUENCE [LARGE SCALE GENOMIC DNA]</scope>
    <source>
        <strain evidence="7 8">LS2</strain>
    </source>
</reference>
<dbReference type="InterPro" id="IPR052706">
    <property type="entry name" value="Membrane-Transporter-like"/>
</dbReference>
<dbReference type="OrthoDB" id="9771198at2"/>
<dbReference type="PROSITE" id="PS50801">
    <property type="entry name" value="STAS"/>
    <property type="match status" value="1"/>
</dbReference>
<evidence type="ECO:0000256" key="3">
    <source>
        <dbReference type="ARBA" id="ARBA00022989"/>
    </source>
</evidence>
<dbReference type="SUPFAM" id="SSF52091">
    <property type="entry name" value="SpoIIaa-like"/>
    <property type="match status" value="1"/>
</dbReference>
<dbReference type="STRING" id="1860122.A9404_05965"/>
<feature type="transmembrane region" description="Helical" evidence="5">
    <location>
        <begin position="361"/>
        <end position="394"/>
    </location>
</feature>
<dbReference type="Pfam" id="PF00916">
    <property type="entry name" value="Sulfate_transp"/>
    <property type="match status" value="1"/>
</dbReference>
<proteinExistence type="predicted"/>
<feature type="transmembrane region" description="Helical" evidence="5">
    <location>
        <begin position="43"/>
        <end position="59"/>
    </location>
</feature>